<evidence type="ECO:0000313" key="3">
    <source>
        <dbReference type="EMBL" id="MDQ0113319.1"/>
    </source>
</evidence>
<dbReference type="InterPro" id="IPR029058">
    <property type="entry name" value="AB_hydrolase_fold"/>
</dbReference>
<dbReference type="PRINTS" id="PR00111">
    <property type="entry name" value="ABHYDROLASE"/>
</dbReference>
<protein>
    <submittedName>
        <fullName evidence="3">Haloalkane dehalogenase</fullName>
        <ecNumber evidence="3">3.8.1.5</ecNumber>
    </submittedName>
</protein>
<gene>
    <name evidence="3" type="ORF">J2T15_002760</name>
</gene>
<dbReference type="PANTHER" id="PTHR42977">
    <property type="entry name" value="HYDROLASE-RELATED"/>
    <property type="match status" value="1"/>
</dbReference>
<proteinExistence type="predicted"/>
<evidence type="ECO:0000256" key="1">
    <source>
        <dbReference type="ARBA" id="ARBA00022801"/>
    </source>
</evidence>
<keyword evidence="4" id="KW-1185">Reference proteome</keyword>
<name>A0ABT9U4X2_PAEHA</name>
<dbReference type="InterPro" id="IPR051340">
    <property type="entry name" value="Haloalkane_dehalogenase"/>
</dbReference>
<comment type="caution">
    <text evidence="3">The sequence shown here is derived from an EMBL/GenBank/DDBJ whole genome shotgun (WGS) entry which is preliminary data.</text>
</comment>
<dbReference type="EC" id="3.8.1.5" evidence="3"/>
<dbReference type="Pfam" id="PF00561">
    <property type="entry name" value="Abhydrolase_1"/>
    <property type="match status" value="1"/>
</dbReference>
<organism evidence="3 4">
    <name type="scientific">Paenibacillus harenae</name>
    <dbReference type="NCBI Taxonomy" id="306543"/>
    <lineage>
        <taxon>Bacteria</taxon>
        <taxon>Bacillati</taxon>
        <taxon>Bacillota</taxon>
        <taxon>Bacilli</taxon>
        <taxon>Bacillales</taxon>
        <taxon>Paenibacillaceae</taxon>
        <taxon>Paenibacillus</taxon>
    </lineage>
</organism>
<feature type="domain" description="AB hydrolase-1" evidence="2">
    <location>
        <begin position="39"/>
        <end position="280"/>
    </location>
</feature>
<evidence type="ECO:0000313" key="4">
    <source>
        <dbReference type="Proteomes" id="UP001229346"/>
    </source>
</evidence>
<dbReference type="RefSeq" id="WP_307204478.1">
    <property type="nucleotide sequence ID" value="NZ_JAUSSU010000005.1"/>
</dbReference>
<dbReference type="PRINTS" id="PR00412">
    <property type="entry name" value="EPOXHYDRLASE"/>
</dbReference>
<dbReference type="InterPro" id="IPR000073">
    <property type="entry name" value="AB_hydrolase_1"/>
</dbReference>
<dbReference type="EMBL" id="JAUSSU010000005">
    <property type="protein sequence ID" value="MDQ0113319.1"/>
    <property type="molecule type" value="Genomic_DNA"/>
</dbReference>
<dbReference type="SUPFAM" id="SSF53474">
    <property type="entry name" value="alpha/beta-Hydrolases"/>
    <property type="match status" value="1"/>
</dbReference>
<evidence type="ECO:0000259" key="2">
    <source>
        <dbReference type="Pfam" id="PF00561"/>
    </source>
</evidence>
<dbReference type="Proteomes" id="UP001229346">
    <property type="component" value="Unassembled WGS sequence"/>
</dbReference>
<reference evidence="3 4" key="1">
    <citation type="submission" date="2023-07" db="EMBL/GenBank/DDBJ databases">
        <title>Sorghum-associated microbial communities from plants grown in Nebraska, USA.</title>
        <authorList>
            <person name="Schachtman D."/>
        </authorList>
    </citation>
    <scope>NUCLEOTIDE SEQUENCE [LARGE SCALE GENOMIC DNA]</scope>
    <source>
        <strain evidence="3 4">CC482</strain>
    </source>
</reference>
<dbReference type="InterPro" id="IPR000639">
    <property type="entry name" value="Epox_hydrolase-like"/>
</dbReference>
<sequence>MELKIKRPFEVDKSEYPFKDNWLPYRDGYIHYVDEGQGPTVLLLHGNPTWSYLYRHVVKELRGEYRLIALDYPGFGMSKAPSSYGYTPHEHSEAVADFIRRLNLKDFVLVVQDWGGPVGMNYAVRNRENLRGIVVMNTWAWPAKLLAMKLFSMAMGGWPFGYWLQTRLNFFARKIVPHGIFHSEKVTETLRKAYTDPFPTPKSRIPTWIFPRQIRKARSWFEEIESKLPVLSDLPAQILWGMKDSAGFPPEEMAKWQSVLKLNETEILSDASHYVQEDRPDRVASSIRRVIERTSAKGSKIS</sequence>
<dbReference type="Gene3D" id="3.40.50.1820">
    <property type="entry name" value="alpha/beta hydrolase"/>
    <property type="match status" value="1"/>
</dbReference>
<keyword evidence="1 3" id="KW-0378">Hydrolase</keyword>
<accession>A0ABT9U4X2</accession>
<dbReference type="GO" id="GO:0018786">
    <property type="term" value="F:haloalkane dehalogenase activity"/>
    <property type="evidence" value="ECO:0007669"/>
    <property type="project" value="UniProtKB-EC"/>
</dbReference>
<dbReference type="PANTHER" id="PTHR42977:SF3">
    <property type="entry name" value="AB HYDROLASE-1 DOMAIN-CONTAINING PROTEIN"/>
    <property type="match status" value="1"/>
</dbReference>